<dbReference type="InParanoid" id="A0A1Y1Y0N1"/>
<comment type="caution">
    <text evidence="6">The sequence shown here is derived from an EMBL/GenBank/DDBJ whole genome shotgun (WGS) entry which is preliminary data.</text>
</comment>
<evidence type="ECO:0000313" key="6">
    <source>
        <dbReference type="EMBL" id="ORX91184.1"/>
    </source>
</evidence>
<evidence type="ECO:0000313" key="7">
    <source>
        <dbReference type="Proteomes" id="UP000193498"/>
    </source>
</evidence>
<evidence type="ECO:0000259" key="5">
    <source>
        <dbReference type="PROSITE" id="PS51821"/>
    </source>
</evidence>
<dbReference type="Pfam" id="PF11754">
    <property type="entry name" value="Velvet"/>
    <property type="match status" value="1"/>
</dbReference>
<dbReference type="Proteomes" id="UP000193498">
    <property type="component" value="Unassembled WGS sequence"/>
</dbReference>
<dbReference type="STRING" id="1314790.A0A1Y1Y0N1"/>
<sequence>MLAELVGPADVMEESIPVTAICGTLCSSLYKLKDIDNTYGGFFIFPEISVRVEGNFRLKFKLYEIISGQSILMKCAYSNVFTVYSSKGFPGMEESTFLSRSFSDQGARIRIRRGSKMLNKS</sequence>
<keyword evidence="7" id="KW-1185">Reference proteome</keyword>
<name>A0A1Y1Y0N1_9FUNG</name>
<evidence type="ECO:0000256" key="4">
    <source>
        <dbReference type="ARBA" id="ARBA00023242"/>
    </source>
</evidence>
<dbReference type="PANTHER" id="PTHR33572:SF18">
    <property type="entry name" value="SPORE DEVELOPMENT REGULATOR VOSA"/>
    <property type="match status" value="1"/>
</dbReference>
<dbReference type="GO" id="GO:0005634">
    <property type="term" value="C:nucleus"/>
    <property type="evidence" value="ECO:0007669"/>
    <property type="project" value="UniProtKB-SubCell"/>
</dbReference>
<protein>
    <recommendedName>
        <fullName evidence="5">Velvet domain-containing protein</fullName>
    </recommendedName>
</protein>
<organism evidence="6 7">
    <name type="scientific">Basidiobolus meristosporus CBS 931.73</name>
    <dbReference type="NCBI Taxonomy" id="1314790"/>
    <lineage>
        <taxon>Eukaryota</taxon>
        <taxon>Fungi</taxon>
        <taxon>Fungi incertae sedis</taxon>
        <taxon>Zoopagomycota</taxon>
        <taxon>Entomophthoromycotina</taxon>
        <taxon>Basidiobolomycetes</taxon>
        <taxon>Basidiobolales</taxon>
        <taxon>Basidiobolaceae</taxon>
        <taxon>Basidiobolus</taxon>
    </lineage>
</organism>
<dbReference type="OrthoDB" id="3056235at2759"/>
<proteinExistence type="predicted"/>
<reference evidence="6 7" key="1">
    <citation type="submission" date="2016-07" db="EMBL/GenBank/DDBJ databases">
        <title>Pervasive Adenine N6-methylation of Active Genes in Fungi.</title>
        <authorList>
            <consortium name="DOE Joint Genome Institute"/>
            <person name="Mondo S.J."/>
            <person name="Dannebaum R.O."/>
            <person name="Kuo R.C."/>
            <person name="Labutti K."/>
            <person name="Haridas S."/>
            <person name="Kuo A."/>
            <person name="Salamov A."/>
            <person name="Ahrendt S.R."/>
            <person name="Lipzen A."/>
            <person name="Sullivan W."/>
            <person name="Andreopoulos W.B."/>
            <person name="Clum A."/>
            <person name="Lindquist E."/>
            <person name="Daum C."/>
            <person name="Ramamoorthy G.K."/>
            <person name="Gryganskyi A."/>
            <person name="Culley D."/>
            <person name="Magnuson J.K."/>
            <person name="James T.Y."/>
            <person name="O'Malley M.A."/>
            <person name="Stajich J.E."/>
            <person name="Spatafora J.W."/>
            <person name="Visel A."/>
            <person name="Grigoriev I.V."/>
        </authorList>
    </citation>
    <scope>NUCLEOTIDE SEQUENCE [LARGE SCALE GENOMIC DNA]</scope>
    <source>
        <strain evidence="6 7">CBS 931.73</strain>
    </source>
</reference>
<dbReference type="InterPro" id="IPR037525">
    <property type="entry name" value="Velvet_dom"/>
</dbReference>
<dbReference type="PANTHER" id="PTHR33572">
    <property type="entry name" value="SPORE DEVELOPMENT REGULATOR VOSA"/>
    <property type="match status" value="1"/>
</dbReference>
<evidence type="ECO:0000256" key="1">
    <source>
        <dbReference type="ARBA" id="ARBA00004123"/>
    </source>
</evidence>
<evidence type="ECO:0000256" key="3">
    <source>
        <dbReference type="ARBA" id="ARBA00023163"/>
    </source>
</evidence>
<dbReference type="AlphaFoldDB" id="A0A1Y1Y0N1"/>
<accession>A0A1Y1Y0N1</accession>
<comment type="subcellular location">
    <subcellularLocation>
        <location evidence="1">Nucleus</location>
    </subcellularLocation>
</comment>
<dbReference type="PROSITE" id="PS51821">
    <property type="entry name" value="VELVET"/>
    <property type="match status" value="1"/>
</dbReference>
<keyword evidence="2" id="KW-0805">Transcription regulation</keyword>
<gene>
    <name evidence="6" type="ORF">K493DRAFT_228686</name>
</gene>
<keyword evidence="4" id="KW-0539">Nucleus</keyword>
<keyword evidence="3" id="KW-0804">Transcription</keyword>
<dbReference type="InterPro" id="IPR021740">
    <property type="entry name" value="Velvet"/>
</dbReference>
<dbReference type="EMBL" id="MCFE01000338">
    <property type="protein sequence ID" value="ORX91184.1"/>
    <property type="molecule type" value="Genomic_DNA"/>
</dbReference>
<feature type="domain" description="Velvet" evidence="5">
    <location>
        <begin position="1"/>
        <end position="112"/>
    </location>
</feature>
<dbReference type="Gene3D" id="2.60.40.3960">
    <property type="entry name" value="Velvet domain"/>
    <property type="match status" value="1"/>
</dbReference>
<dbReference type="InterPro" id="IPR038491">
    <property type="entry name" value="Velvet_dom_sf"/>
</dbReference>
<evidence type="ECO:0000256" key="2">
    <source>
        <dbReference type="ARBA" id="ARBA00023015"/>
    </source>
</evidence>